<organism evidence="4 5">
    <name type="scientific">Klebsiella grimontii</name>
    <dbReference type="NCBI Taxonomy" id="2058152"/>
    <lineage>
        <taxon>Bacteria</taxon>
        <taxon>Pseudomonadati</taxon>
        <taxon>Pseudomonadota</taxon>
        <taxon>Gammaproteobacteria</taxon>
        <taxon>Enterobacterales</taxon>
        <taxon>Enterobacteriaceae</taxon>
        <taxon>Klebsiella/Raoultella group</taxon>
        <taxon>Klebsiella</taxon>
    </lineage>
</organism>
<dbReference type="NCBIfam" id="NF008173">
    <property type="entry name" value="PRK10920.1"/>
    <property type="match status" value="1"/>
</dbReference>
<accession>A0A7H4PCG5</accession>
<evidence type="ECO:0000256" key="2">
    <source>
        <dbReference type="SAM" id="MobiDB-lite"/>
    </source>
</evidence>
<keyword evidence="3" id="KW-0472">Membrane</keyword>
<keyword evidence="3" id="KW-1133">Transmembrane helix</keyword>
<feature type="region of interest" description="Disordered" evidence="2">
    <location>
        <begin position="1"/>
        <end position="34"/>
    </location>
</feature>
<dbReference type="GO" id="GO:0004851">
    <property type="term" value="F:uroporphyrin-III C-methyltransferase activity"/>
    <property type="evidence" value="ECO:0007669"/>
    <property type="project" value="UniProtKB-EC"/>
</dbReference>
<dbReference type="PANTHER" id="PTHR38043">
    <property type="entry name" value="PROTEIN HEMX"/>
    <property type="match status" value="1"/>
</dbReference>
<sequence>MTEQQNQSAVVEETREAVDTTPQPENNVEKKNGGSKTSLALSAIAIAIALAAGIGLYGLTKTQATRQSEASAGLSSQIAALQKAQENQKSELEGIIKQQADQLTQAQRQQDALAKKLEEVQEKVAVISGSDAKTWLLAQADFLVKLAGRKLWSDQDVTTAAALLKSADASLADMNDPSLISARRAITDDIASLSAVSQVDYDGIILKVNQLANQIDNLRLADNNDDDTPMDSDSDELSSSISEWRVNLQKSWQNFMDSFITVRRRDETAVPLLAPNQDVYLRENIRSRLLVAAQAVPRHQEETYKQALDNVSTWVRAYYDTEDATTKAFLEDVDKLSQQSITMNVPESLQSQALLEKLMQTRVRNLMAQPAETQPSAPAPTLQRLRHKESNAC</sequence>
<dbReference type="PANTHER" id="PTHR38043:SF1">
    <property type="entry name" value="PROTEIN HEMX"/>
    <property type="match status" value="1"/>
</dbReference>
<keyword evidence="3" id="KW-0812">Transmembrane</keyword>
<dbReference type="EC" id="2.1.1.107" evidence="4"/>
<reference evidence="4 5" key="1">
    <citation type="submission" date="2018-06" db="EMBL/GenBank/DDBJ databases">
        <authorList>
            <consortium name="Pathogen Informatics"/>
            <person name="Doyle S."/>
        </authorList>
    </citation>
    <scope>NUCLEOTIDE SEQUENCE [LARGE SCALE GENOMIC DNA]</scope>
    <source>
        <strain evidence="4 5">NCTC9149</strain>
    </source>
</reference>
<feature type="coiled-coil region" evidence="1">
    <location>
        <begin position="78"/>
        <end position="123"/>
    </location>
</feature>
<dbReference type="Proteomes" id="UP000254571">
    <property type="component" value="Unassembled WGS sequence"/>
</dbReference>
<dbReference type="AlphaFoldDB" id="A0A7H4PCG5"/>
<dbReference type="InterPro" id="IPR007470">
    <property type="entry name" value="HemX"/>
</dbReference>
<feature type="region of interest" description="Disordered" evidence="2">
    <location>
        <begin position="369"/>
        <end position="393"/>
    </location>
</feature>
<dbReference type="Pfam" id="PF04375">
    <property type="entry name" value="HemX"/>
    <property type="match status" value="1"/>
</dbReference>
<keyword evidence="4" id="KW-0489">Methyltransferase</keyword>
<dbReference type="EMBL" id="UGMX01000002">
    <property type="protein sequence ID" value="STW10130.1"/>
    <property type="molecule type" value="Genomic_DNA"/>
</dbReference>
<protein>
    <submittedName>
        <fullName evidence="4">HemX-like protein</fullName>
        <ecNumber evidence="4">2.1.1.107</ecNumber>
    </submittedName>
</protein>
<gene>
    <name evidence="4" type="primary">hemX</name>
    <name evidence="4" type="ORF">NCTC9149_06656</name>
</gene>
<feature type="transmembrane region" description="Helical" evidence="3">
    <location>
        <begin position="39"/>
        <end position="59"/>
    </location>
</feature>
<evidence type="ECO:0000256" key="1">
    <source>
        <dbReference type="SAM" id="Coils"/>
    </source>
</evidence>
<evidence type="ECO:0000256" key="3">
    <source>
        <dbReference type="SAM" id="Phobius"/>
    </source>
</evidence>
<keyword evidence="1" id="KW-0175">Coiled coil</keyword>
<name>A0A7H4PCG5_9ENTR</name>
<evidence type="ECO:0000313" key="4">
    <source>
        <dbReference type="EMBL" id="STW10130.1"/>
    </source>
</evidence>
<evidence type="ECO:0000313" key="5">
    <source>
        <dbReference type="Proteomes" id="UP000254571"/>
    </source>
</evidence>
<dbReference type="GO" id="GO:0032259">
    <property type="term" value="P:methylation"/>
    <property type="evidence" value="ECO:0007669"/>
    <property type="project" value="UniProtKB-KW"/>
</dbReference>
<keyword evidence="4" id="KW-0808">Transferase</keyword>
<comment type="caution">
    <text evidence="4">The sequence shown here is derived from an EMBL/GenBank/DDBJ whole genome shotgun (WGS) entry which is preliminary data.</text>
</comment>
<proteinExistence type="predicted"/>